<name>A0A3L6PX09_PANMI</name>
<dbReference type="Pfam" id="PF08268">
    <property type="entry name" value="FBA_3"/>
    <property type="match status" value="1"/>
</dbReference>
<dbReference type="PANTHER" id="PTHR31672:SF13">
    <property type="entry name" value="F-BOX PROTEIN CPR30-LIKE"/>
    <property type="match status" value="1"/>
</dbReference>
<dbReference type="InterPro" id="IPR036312">
    <property type="entry name" value="Bifun_inhib/LTP/seed_sf"/>
</dbReference>
<dbReference type="EMBL" id="PQIB02000015">
    <property type="protein sequence ID" value="RLM65216.1"/>
    <property type="molecule type" value="Genomic_DNA"/>
</dbReference>
<proteinExistence type="predicted"/>
<dbReference type="STRING" id="4540.A0A3L6PX09"/>
<gene>
    <name evidence="4" type="ORF">C2845_PM16G18370</name>
</gene>
<evidence type="ECO:0000259" key="2">
    <source>
        <dbReference type="Pfam" id="PF08268"/>
    </source>
</evidence>
<sequence length="695" mass="77578">MPGELTVASADCYEISWGYKPTLVSPGSIVGECDQDLERRRNRSAHITGVINLLGPLDRRRGQEATLNTVCLMEFLVRIMQKLPDDLQDVTIYLLHIMQKLPDDLQDVVEMPEMDSEDPVWGETDCHHEKVSVMLKCKNSIKIGGPYVRPRPGDKCCTTVQASDMVCVCHVLTEHDEKTVDPKRLVKVAGRCGKPVPVGSDCGKEEEGSRRGAPGAGVCDDVLGCILARLPARTAVACTALSKHHRRLILSQAFRSLRCCLAPPLPRPHVAYIATAPLWWTRERDLVSEFNGFHVAGAGISGSAAPMRALFGERYFEDRYINTCNGVVLLATDGYSRRGRCVLWNPAVADVVRDVTVPHPSKGTDYIVLGLGYGRRSKSYKLLLCRWQWFEYSLQVYALGGQPRLRAVSSTGLETKIHSQEPLYMDGTVFVLDVDKPVILAFDVDDETVTTINLPGKRDHGWPRHARSTLMEMDGRLCLATNLGHHHRVGLWLLTADRRWERRCVIELKGDVYHRDDKGNLYDCSIAGVWDCGGVLALYVQGSTASNKRLCLYHIATEKMFCAKLPRDLAPECSNYAVCWGYKPTLVAPRSIVELSRDEERRRSNAADIMEAPKPINDKDSSEGRKDALGTMCFMEFLMSTMRKLPDGLHDVMELPLLEPKDLDLVSENESEDSEDGARDATEFEILSGSDRDSD</sequence>
<feature type="domain" description="Bifunctional inhibitor/plant lipid transfer protein/seed storage helical" evidence="3">
    <location>
        <begin position="123"/>
        <end position="202"/>
    </location>
</feature>
<dbReference type="NCBIfam" id="TIGR01640">
    <property type="entry name" value="F_box_assoc_1"/>
    <property type="match status" value="1"/>
</dbReference>
<evidence type="ECO:0000313" key="4">
    <source>
        <dbReference type="EMBL" id="RLM65216.1"/>
    </source>
</evidence>
<accession>A0A3L6PX09</accession>
<dbReference type="InterPro" id="IPR013187">
    <property type="entry name" value="F-box-assoc_dom_typ3"/>
</dbReference>
<dbReference type="Pfam" id="PF14368">
    <property type="entry name" value="LTP_2"/>
    <property type="match status" value="1"/>
</dbReference>
<dbReference type="Proteomes" id="UP000275267">
    <property type="component" value="Unassembled WGS sequence"/>
</dbReference>
<feature type="region of interest" description="Disordered" evidence="1">
    <location>
        <begin position="662"/>
        <end position="695"/>
    </location>
</feature>
<dbReference type="InterPro" id="IPR016140">
    <property type="entry name" value="Bifunc_inhib/LTP/seed_store"/>
</dbReference>
<dbReference type="SUPFAM" id="SSF47699">
    <property type="entry name" value="Bifunctional inhibitor/lipid-transfer protein/seed storage 2S albumin"/>
    <property type="match status" value="1"/>
</dbReference>
<reference evidence="5" key="1">
    <citation type="journal article" date="2019" name="Nat. Commun.">
        <title>The genome of broomcorn millet.</title>
        <authorList>
            <person name="Zou C."/>
            <person name="Miki D."/>
            <person name="Li D."/>
            <person name="Tang Q."/>
            <person name="Xiao L."/>
            <person name="Rajput S."/>
            <person name="Deng P."/>
            <person name="Jia W."/>
            <person name="Huang R."/>
            <person name="Zhang M."/>
            <person name="Sun Y."/>
            <person name="Hu J."/>
            <person name="Fu X."/>
            <person name="Schnable P.S."/>
            <person name="Li F."/>
            <person name="Zhang H."/>
            <person name="Feng B."/>
            <person name="Zhu X."/>
            <person name="Liu R."/>
            <person name="Schnable J.C."/>
            <person name="Zhu J.-K."/>
            <person name="Zhang H."/>
        </authorList>
    </citation>
    <scope>NUCLEOTIDE SEQUENCE [LARGE SCALE GENOMIC DNA]</scope>
</reference>
<dbReference type="InterPro" id="IPR017451">
    <property type="entry name" value="F-box-assoc_interact_dom"/>
</dbReference>
<dbReference type="PANTHER" id="PTHR31672">
    <property type="entry name" value="BNACNNG10540D PROTEIN"/>
    <property type="match status" value="1"/>
</dbReference>
<dbReference type="InterPro" id="IPR050796">
    <property type="entry name" value="SCF_F-box_component"/>
</dbReference>
<evidence type="ECO:0000256" key="1">
    <source>
        <dbReference type="SAM" id="MobiDB-lite"/>
    </source>
</evidence>
<dbReference type="OrthoDB" id="695030at2759"/>
<evidence type="ECO:0000259" key="3">
    <source>
        <dbReference type="Pfam" id="PF14368"/>
    </source>
</evidence>
<dbReference type="Gene3D" id="1.10.110.10">
    <property type="entry name" value="Plant lipid-transfer and hydrophobic proteins"/>
    <property type="match status" value="1"/>
</dbReference>
<keyword evidence="5" id="KW-1185">Reference proteome</keyword>
<feature type="compositionally biased region" description="Acidic residues" evidence="1">
    <location>
        <begin position="665"/>
        <end position="675"/>
    </location>
</feature>
<feature type="region of interest" description="Disordered" evidence="1">
    <location>
        <begin position="603"/>
        <end position="624"/>
    </location>
</feature>
<evidence type="ECO:0000313" key="5">
    <source>
        <dbReference type="Proteomes" id="UP000275267"/>
    </source>
</evidence>
<feature type="domain" description="F-box associated beta-propeller type 3" evidence="2">
    <location>
        <begin position="336"/>
        <end position="505"/>
    </location>
</feature>
<protein>
    <recommendedName>
        <fullName evidence="6">F-box associated domain-containing protein</fullName>
    </recommendedName>
</protein>
<comment type="caution">
    <text evidence="4">The sequence shown here is derived from an EMBL/GenBank/DDBJ whole genome shotgun (WGS) entry which is preliminary data.</text>
</comment>
<dbReference type="AlphaFoldDB" id="A0A3L6PX09"/>
<evidence type="ECO:0008006" key="6">
    <source>
        <dbReference type="Google" id="ProtNLM"/>
    </source>
</evidence>
<organism evidence="4 5">
    <name type="scientific">Panicum miliaceum</name>
    <name type="common">Proso millet</name>
    <name type="synonym">Broomcorn millet</name>
    <dbReference type="NCBI Taxonomy" id="4540"/>
    <lineage>
        <taxon>Eukaryota</taxon>
        <taxon>Viridiplantae</taxon>
        <taxon>Streptophyta</taxon>
        <taxon>Embryophyta</taxon>
        <taxon>Tracheophyta</taxon>
        <taxon>Spermatophyta</taxon>
        <taxon>Magnoliopsida</taxon>
        <taxon>Liliopsida</taxon>
        <taxon>Poales</taxon>
        <taxon>Poaceae</taxon>
        <taxon>PACMAD clade</taxon>
        <taxon>Panicoideae</taxon>
        <taxon>Panicodae</taxon>
        <taxon>Paniceae</taxon>
        <taxon>Panicinae</taxon>
        <taxon>Panicum</taxon>
        <taxon>Panicum sect. Panicum</taxon>
    </lineage>
</organism>